<dbReference type="SUPFAM" id="SSF53850">
    <property type="entry name" value="Periplasmic binding protein-like II"/>
    <property type="match status" value="1"/>
</dbReference>
<evidence type="ECO:0000313" key="3">
    <source>
        <dbReference type="Proteomes" id="UP000442619"/>
    </source>
</evidence>
<dbReference type="InterPro" id="IPR050490">
    <property type="entry name" value="Bact_solute-bd_prot1"/>
</dbReference>
<keyword evidence="1" id="KW-1133">Transmembrane helix</keyword>
<gene>
    <name evidence="2" type="ORF">FYJ79_04375</name>
</gene>
<name>A0A844FS89_9FIRM</name>
<comment type="caution">
    <text evidence="2">The sequence shown here is derived from an EMBL/GenBank/DDBJ whole genome shotgun (WGS) entry which is preliminary data.</text>
</comment>
<evidence type="ECO:0000313" key="2">
    <source>
        <dbReference type="EMBL" id="MST88818.1"/>
    </source>
</evidence>
<dbReference type="PANTHER" id="PTHR43649:SF30">
    <property type="entry name" value="ABC TRANSPORTER SUBSTRATE-BINDING PROTEIN"/>
    <property type="match status" value="1"/>
</dbReference>
<dbReference type="InterPro" id="IPR006059">
    <property type="entry name" value="SBP"/>
</dbReference>
<protein>
    <submittedName>
        <fullName evidence="2">Extracellular solute-binding protein</fullName>
    </submittedName>
</protein>
<keyword evidence="3" id="KW-1185">Reference proteome</keyword>
<proteinExistence type="predicted"/>
<organism evidence="2 3">
    <name type="scientific">Sharpea porci</name>
    <dbReference type="NCBI Taxonomy" id="2652286"/>
    <lineage>
        <taxon>Bacteria</taxon>
        <taxon>Bacillati</taxon>
        <taxon>Bacillota</taxon>
        <taxon>Erysipelotrichia</taxon>
        <taxon>Erysipelotrichales</taxon>
        <taxon>Coprobacillaceae</taxon>
        <taxon>Sharpea</taxon>
    </lineage>
</organism>
<dbReference type="EMBL" id="VUNM01000006">
    <property type="protein sequence ID" value="MST88818.1"/>
    <property type="molecule type" value="Genomic_DNA"/>
</dbReference>
<dbReference type="Pfam" id="PF13416">
    <property type="entry name" value="SBP_bac_8"/>
    <property type="match status" value="1"/>
</dbReference>
<feature type="transmembrane region" description="Helical" evidence="1">
    <location>
        <begin position="12"/>
        <end position="28"/>
    </location>
</feature>
<accession>A0A844FS89</accession>
<keyword evidence="1" id="KW-0472">Membrane</keyword>
<sequence length="420" mass="48214">MIRLLRKHKDLVAWPIVFALMISFIYAYNPGRKTVLKLGVYAGSSWDVPSNDTKVLDRVIKKFEKAYPNVKVEYESGIQKSEYSQYLAEKIVQGKQPDVFVVPQDDFALLADNGALQDISGYMENQRLSKTDFYEAAYNTGVYHNALYGLPLESNPMMMCVNIDLLKKEGIQLPTSLDLNQFYDICKKVTHDGQYGVAGMSWQNIGDSFGLKSFTDDGKEAHINDETFKKTINFYIKLRNLNKDYVVSSEQFDEGKVAFMPMTLAQYRTYKPYPYRVAKYSTFNWDCITMPTMLENPQTRLNTVLLSLSSRCTNKQMGFAFMKMLCYDTSIQQEWLKSNLGASPLQSVMNSKKSEKLFGETEALKSSTIDSIMQTSYAYPLFKKKAQAEMKLDYLINQAIYNNNNNVDYAYIQQEVDQEL</sequence>
<dbReference type="PANTHER" id="PTHR43649">
    <property type="entry name" value="ARABINOSE-BINDING PROTEIN-RELATED"/>
    <property type="match status" value="1"/>
</dbReference>
<dbReference type="AlphaFoldDB" id="A0A844FS89"/>
<evidence type="ECO:0000256" key="1">
    <source>
        <dbReference type="SAM" id="Phobius"/>
    </source>
</evidence>
<reference evidence="2 3" key="1">
    <citation type="submission" date="2019-08" db="EMBL/GenBank/DDBJ databases">
        <title>In-depth cultivation of the pig gut microbiome towards novel bacterial diversity and tailored functional studies.</title>
        <authorList>
            <person name="Wylensek D."/>
            <person name="Hitch T.C.A."/>
            <person name="Clavel T."/>
        </authorList>
    </citation>
    <scope>NUCLEOTIDE SEQUENCE [LARGE SCALE GENOMIC DNA]</scope>
    <source>
        <strain evidence="2 3">CA-Schmier-601-WT-3</strain>
    </source>
</reference>
<dbReference type="Gene3D" id="3.40.190.10">
    <property type="entry name" value="Periplasmic binding protein-like II"/>
    <property type="match status" value="1"/>
</dbReference>
<dbReference type="RefSeq" id="WP_154514846.1">
    <property type="nucleotide sequence ID" value="NZ_VUNM01000006.1"/>
</dbReference>
<dbReference type="Proteomes" id="UP000442619">
    <property type="component" value="Unassembled WGS sequence"/>
</dbReference>
<keyword evidence="1" id="KW-0812">Transmembrane</keyword>